<feature type="region of interest" description="Disordered" evidence="1">
    <location>
        <begin position="22"/>
        <end position="60"/>
    </location>
</feature>
<feature type="region of interest" description="Disordered" evidence="1">
    <location>
        <begin position="278"/>
        <end position="320"/>
    </location>
</feature>
<name>A0A9P0BE19_BRAAE</name>
<dbReference type="OrthoDB" id="6107953at2759"/>
<feature type="compositionally biased region" description="Polar residues" evidence="1">
    <location>
        <begin position="33"/>
        <end position="59"/>
    </location>
</feature>
<proteinExistence type="predicted"/>
<evidence type="ECO:0000313" key="3">
    <source>
        <dbReference type="Proteomes" id="UP001154078"/>
    </source>
</evidence>
<organism evidence="2 3">
    <name type="scientific">Brassicogethes aeneus</name>
    <name type="common">Rape pollen beetle</name>
    <name type="synonym">Meligethes aeneus</name>
    <dbReference type="NCBI Taxonomy" id="1431903"/>
    <lineage>
        <taxon>Eukaryota</taxon>
        <taxon>Metazoa</taxon>
        <taxon>Ecdysozoa</taxon>
        <taxon>Arthropoda</taxon>
        <taxon>Hexapoda</taxon>
        <taxon>Insecta</taxon>
        <taxon>Pterygota</taxon>
        <taxon>Neoptera</taxon>
        <taxon>Endopterygota</taxon>
        <taxon>Coleoptera</taxon>
        <taxon>Polyphaga</taxon>
        <taxon>Cucujiformia</taxon>
        <taxon>Nitidulidae</taxon>
        <taxon>Meligethinae</taxon>
        <taxon>Brassicogethes</taxon>
    </lineage>
</organism>
<evidence type="ECO:0000256" key="1">
    <source>
        <dbReference type="SAM" id="MobiDB-lite"/>
    </source>
</evidence>
<keyword evidence="3" id="KW-1185">Reference proteome</keyword>
<dbReference type="Proteomes" id="UP001154078">
    <property type="component" value="Chromosome 9"/>
</dbReference>
<protein>
    <submittedName>
        <fullName evidence="2">Uncharacterized protein</fullName>
    </submittedName>
</protein>
<evidence type="ECO:0000313" key="2">
    <source>
        <dbReference type="EMBL" id="CAH0563677.1"/>
    </source>
</evidence>
<sequence length="440" mass="49231">MSAIKKPAEYKEYVNFLQNYNKSSHNKKDDASSDSGLNSPFTGSSASLNSDSTEVSEVDTSPKVKTEICIEIKPHNPIEKTVHIKKADKDCIIKTTHVQRRGSVKNMSRMFEVETRKKNTVKPPLPLGKTSLEKLLEKDSKKLAQDAVKTNNNMNSIKRDLLGKPSLEKLLKEDEQNSQQDILKSPEIVKPISNEDIVKPLTNLEELIKENTTIKIETLKKPEDVQQTLEKLLFNDQNDQITLNTENIFTTIRPKEEESTFQETTSIQIKKTLEKLLSNEPTPPKEEDLPPPPPPQAEKTPKPAIPEKPVLPTSPKPTNVEFVCPPPPSFAQNAPPPPPPMPAVLPKFKTPVAQTVRVETLQKPPPALAKDLDEEKLRKKLAYGQMMNICNSYNDKANDYVATLPKAMVHQNKNIQNIIQSIALNGGLDKLCGRTNPKVE</sequence>
<dbReference type="AlphaFoldDB" id="A0A9P0BE19"/>
<gene>
    <name evidence="2" type="ORF">MELIAE_LOCUS12437</name>
</gene>
<accession>A0A9P0BE19</accession>
<reference evidence="2" key="1">
    <citation type="submission" date="2021-12" db="EMBL/GenBank/DDBJ databases">
        <authorList>
            <person name="King R."/>
        </authorList>
    </citation>
    <scope>NUCLEOTIDE SEQUENCE</scope>
</reference>
<dbReference type="EMBL" id="OV121140">
    <property type="protein sequence ID" value="CAH0563677.1"/>
    <property type="molecule type" value="Genomic_DNA"/>
</dbReference>